<dbReference type="PANTHER" id="PTHR23514">
    <property type="entry name" value="BYPASS OF STOP CODON PROTEIN 6"/>
    <property type="match status" value="1"/>
</dbReference>
<feature type="transmembrane region" description="Helical" evidence="7">
    <location>
        <begin position="182"/>
        <end position="204"/>
    </location>
</feature>
<feature type="transmembrane region" description="Helical" evidence="7">
    <location>
        <begin position="156"/>
        <end position="176"/>
    </location>
</feature>
<protein>
    <submittedName>
        <fullName evidence="9">MFS general substrate transporter</fullName>
    </submittedName>
</protein>
<evidence type="ECO:0000313" key="10">
    <source>
        <dbReference type="Proteomes" id="UP000308652"/>
    </source>
</evidence>
<reference evidence="9 10" key="1">
    <citation type="journal article" date="2019" name="Nat. Ecol. Evol.">
        <title>Megaphylogeny resolves global patterns of mushroom evolution.</title>
        <authorList>
            <person name="Varga T."/>
            <person name="Krizsan K."/>
            <person name="Foldi C."/>
            <person name="Dima B."/>
            <person name="Sanchez-Garcia M."/>
            <person name="Sanchez-Ramirez S."/>
            <person name="Szollosi G.J."/>
            <person name="Szarkandi J.G."/>
            <person name="Papp V."/>
            <person name="Albert L."/>
            <person name="Andreopoulos W."/>
            <person name="Angelini C."/>
            <person name="Antonin V."/>
            <person name="Barry K.W."/>
            <person name="Bougher N.L."/>
            <person name="Buchanan P."/>
            <person name="Buyck B."/>
            <person name="Bense V."/>
            <person name="Catcheside P."/>
            <person name="Chovatia M."/>
            <person name="Cooper J."/>
            <person name="Damon W."/>
            <person name="Desjardin D."/>
            <person name="Finy P."/>
            <person name="Geml J."/>
            <person name="Haridas S."/>
            <person name="Hughes K."/>
            <person name="Justo A."/>
            <person name="Karasinski D."/>
            <person name="Kautmanova I."/>
            <person name="Kiss B."/>
            <person name="Kocsube S."/>
            <person name="Kotiranta H."/>
            <person name="LaButti K.M."/>
            <person name="Lechner B.E."/>
            <person name="Liimatainen K."/>
            <person name="Lipzen A."/>
            <person name="Lukacs Z."/>
            <person name="Mihaltcheva S."/>
            <person name="Morgado L.N."/>
            <person name="Niskanen T."/>
            <person name="Noordeloos M.E."/>
            <person name="Ohm R.A."/>
            <person name="Ortiz-Santana B."/>
            <person name="Ovrebo C."/>
            <person name="Racz N."/>
            <person name="Riley R."/>
            <person name="Savchenko A."/>
            <person name="Shiryaev A."/>
            <person name="Soop K."/>
            <person name="Spirin V."/>
            <person name="Szebenyi C."/>
            <person name="Tomsovsky M."/>
            <person name="Tulloss R.E."/>
            <person name="Uehling J."/>
            <person name="Grigoriev I.V."/>
            <person name="Vagvolgyi C."/>
            <person name="Papp T."/>
            <person name="Martin F.M."/>
            <person name="Miettinen O."/>
            <person name="Hibbett D.S."/>
            <person name="Nagy L.G."/>
        </authorList>
    </citation>
    <scope>NUCLEOTIDE SEQUENCE [LARGE SCALE GENOMIC DNA]</scope>
    <source>
        <strain evidence="9 10">CBS 166.37</strain>
    </source>
</reference>
<keyword evidence="3" id="KW-0813">Transport</keyword>
<dbReference type="Proteomes" id="UP000308652">
    <property type="component" value="Unassembled WGS sequence"/>
</dbReference>
<dbReference type="OrthoDB" id="413079at2759"/>
<feature type="transmembrane region" description="Helical" evidence="7">
    <location>
        <begin position="332"/>
        <end position="350"/>
    </location>
</feature>
<comment type="similarity">
    <text evidence="2">Belongs to the major facilitator superfamily.</text>
</comment>
<feature type="transmembrane region" description="Helical" evidence="7">
    <location>
        <begin position="362"/>
        <end position="383"/>
    </location>
</feature>
<feature type="transmembrane region" description="Helical" evidence="7">
    <location>
        <begin position="119"/>
        <end position="135"/>
    </location>
</feature>
<feature type="domain" description="Major facilitator superfamily (MFS) profile" evidence="8">
    <location>
        <begin position="32"/>
        <end position="420"/>
    </location>
</feature>
<dbReference type="AlphaFoldDB" id="A0A5C3LH25"/>
<feature type="transmembrane region" description="Helical" evidence="7">
    <location>
        <begin position="95"/>
        <end position="113"/>
    </location>
</feature>
<dbReference type="GO" id="GO:0016020">
    <property type="term" value="C:membrane"/>
    <property type="evidence" value="ECO:0007669"/>
    <property type="project" value="TreeGrafter"/>
</dbReference>
<evidence type="ECO:0000256" key="1">
    <source>
        <dbReference type="ARBA" id="ARBA00004127"/>
    </source>
</evidence>
<dbReference type="PROSITE" id="PS50850">
    <property type="entry name" value="MFS"/>
    <property type="match status" value="1"/>
</dbReference>
<dbReference type="Gene3D" id="1.20.1250.20">
    <property type="entry name" value="MFS general substrate transporter like domains"/>
    <property type="match status" value="2"/>
</dbReference>
<feature type="transmembrane region" description="Helical" evidence="7">
    <location>
        <begin position="308"/>
        <end position="326"/>
    </location>
</feature>
<evidence type="ECO:0000259" key="8">
    <source>
        <dbReference type="PROSITE" id="PS50850"/>
    </source>
</evidence>
<feature type="transmembrane region" description="Helical" evidence="7">
    <location>
        <begin position="243"/>
        <end position="265"/>
    </location>
</feature>
<evidence type="ECO:0000256" key="2">
    <source>
        <dbReference type="ARBA" id="ARBA00008335"/>
    </source>
</evidence>
<dbReference type="InterPro" id="IPR011701">
    <property type="entry name" value="MFS"/>
</dbReference>
<dbReference type="STRING" id="68775.A0A5C3LH25"/>
<name>A0A5C3LH25_9AGAR</name>
<gene>
    <name evidence="9" type="ORF">BDQ12DRAFT_617863</name>
</gene>
<evidence type="ECO:0000256" key="5">
    <source>
        <dbReference type="ARBA" id="ARBA00022989"/>
    </source>
</evidence>
<dbReference type="EMBL" id="ML213691">
    <property type="protein sequence ID" value="TFK32002.1"/>
    <property type="molecule type" value="Genomic_DNA"/>
</dbReference>
<keyword evidence="6 7" id="KW-0472">Membrane</keyword>
<dbReference type="GO" id="GO:0022857">
    <property type="term" value="F:transmembrane transporter activity"/>
    <property type="evidence" value="ECO:0007669"/>
    <property type="project" value="InterPro"/>
</dbReference>
<dbReference type="GO" id="GO:0012505">
    <property type="term" value="C:endomembrane system"/>
    <property type="evidence" value="ECO:0007669"/>
    <property type="project" value="UniProtKB-SubCell"/>
</dbReference>
<dbReference type="PANTHER" id="PTHR23514:SF3">
    <property type="entry name" value="BYPASS OF STOP CODON PROTEIN 6"/>
    <property type="match status" value="1"/>
</dbReference>
<keyword evidence="10" id="KW-1185">Reference proteome</keyword>
<proteinExistence type="inferred from homology"/>
<evidence type="ECO:0000256" key="6">
    <source>
        <dbReference type="ARBA" id="ARBA00023136"/>
    </source>
</evidence>
<dbReference type="InterPro" id="IPR036259">
    <property type="entry name" value="MFS_trans_sf"/>
</dbReference>
<feature type="transmembrane region" description="Helical" evidence="7">
    <location>
        <begin position="277"/>
        <end position="296"/>
    </location>
</feature>
<organism evidence="9 10">
    <name type="scientific">Crucibulum laeve</name>
    <dbReference type="NCBI Taxonomy" id="68775"/>
    <lineage>
        <taxon>Eukaryota</taxon>
        <taxon>Fungi</taxon>
        <taxon>Dikarya</taxon>
        <taxon>Basidiomycota</taxon>
        <taxon>Agaricomycotina</taxon>
        <taxon>Agaricomycetes</taxon>
        <taxon>Agaricomycetidae</taxon>
        <taxon>Agaricales</taxon>
        <taxon>Agaricineae</taxon>
        <taxon>Nidulariaceae</taxon>
        <taxon>Crucibulum</taxon>
    </lineage>
</organism>
<evidence type="ECO:0000256" key="4">
    <source>
        <dbReference type="ARBA" id="ARBA00022692"/>
    </source>
</evidence>
<dbReference type="Pfam" id="PF07690">
    <property type="entry name" value="MFS_1"/>
    <property type="match status" value="1"/>
</dbReference>
<dbReference type="InterPro" id="IPR051788">
    <property type="entry name" value="MFS_Transporter"/>
</dbReference>
<evidence type="ECO:0000313" key="9">
    <source>
        <dbReference type="EMBL" id="TFK32002.1"/>
    </source>
</evidence>
<comment type="subcellular location">
    <subcellularLocation>
        <location evidence="1">Endomembrane system</location>
        <topology evidence="1">Multi-pass membrane protein</topology>
    </subcellularLocation>
</comment>
<evidence type="ECO:0000256" key="7">
    <source>
        <dbReference type="SAM" id="Phobius"/>
    </source>
</evidence>
<keyword evidence="5 7" id="KW-1133">Transmembrane helix</keyword>
<feature type="transmembrane region" description="Helical" evidence="7">
    <location>
        <begin position="63"/>
        <end position="88"/>
    </location>
</feature>
<keyword evidence="4 7" id="KW-0812">Transmembrane</keyword>
<evidence type="ECO:0000256" key="3">
    <source>
        <dbReference type="ARBA" id="ARBA00022448"/>
    </source>
</evidence>
<feature type="transmembrane region" description="Helical" evidence="7">
    <location>
        <begin position="395"/>
        <end position="414"/>
    </location>
</feature>
<sequence>MQAAVFEVSSTAPRIEVTPQQEVQFRRKRLIHFVALCWCHFIEGSNDGSTGTLLPAIQRAYHIGFSIVALLFVSNCIGFITGAILNVYMNEKLGFGKIIVMGAISQLIGYIIIAPSPPFPVMVVGFGFIGFGFSFQNAQANGFVASLKDSMTTKLGIMHAAYGLGAFLSPFLATYFSTQPHWSFHYIVLASIATSNVVVMILVFRFRKQEDILAEGGQYAIESNNNVTPDSNLYRQILGFRSVHFLTLFSLIYTGVEVTLGGWIVTFIIEKRGGGHSAGYISSGFFGGITLGRICLMWLNKLVGERIIFFYVVLAMILEITIWFVPSIIGNAVAISFIGMLLGPMFPTLISHMTHILPKRLLTGSVGFVTGIGFSGSAILPFITGILASKYGIGSLQPLMVSMMSVMVVLWAFAKGVRRVD</sequence>
<dbReference type="SUPFAM" id="SSF103473">
    <property type="entry name" value="MFS general substrate transporter"/>
    <property type="match status" value="1"/>
</dbReference>
<dbReference type="FunFam" id="1.20.1250.20:FF:000286">
    <property type="entry name" value="MFS efflux transporter"/>
    <property type="match status" value="1"/>
</dbReference>
<dbReference type="InterPro" id="IPR020846">
    <property type="entry name" value="MFS_dom"/>
</dbReference>
<accession>A0A5C3LH25</accession>